<dbReference type="EMBL" id="JACVFC010000003">
    <property type="protein sequence ID" value="MBC9933054.1"/>
    <property type="molecule type" value="Genomic_DNA"/>
</dbReference>
<dbReference type="Proteomes" id="UP000659124">
    <property type="component" value="Unassembled WGS sequence"/>
</dbReference>
<evidence type="ECO:0000313" key="3">
    <source>
        <dbReference type="EMBL" id="MBC9933054.1"/>
    </source>
</evidence>
<dbReference type="SUPFAM" id="SSF48452">
    <property type="entry name" value="TPR-like"/>
    <property type="match status" value="1"/>
</dbReference>
<dbReference type="PANTHER" id="PTHR48098">
    <property type="entry name" value="ENTEROCHELIN ESTERASE-RELATED"/>
    <property type="match status" value="1"/>
</dbReference>
<dbReference type="InterPro" id="IPR000801">
    <property type="entry name" value="Esterase-like"/>
</dbReference>
<dbReference type="SUPFAM" id="SSF53474">
    <property type="entry name" value="alpha/beta-Hydrolases"/>
    <property type="match status" value="1"/>
</dbReference>
<evidence type="ECO:0000256" key="1">
    <source>
        <dbReference type="PROSITE-ProRule" id="PRU00339"/>
    </source>
</evidence>
<dbReference type="Pfam" id="PF13414">
    <property type="entry name" value="TPR_11"/>
    <property type="match status" value="1"/>
</dbReference>
<protein>
    <submittedName>
        <fullName evidence="3">Tetratricopeptide repeat protein</fullName>
    </submittedName>
</protein>
<sequence>MRITVVATILLLLSLILQAQIDTIAPRNEHTLSWQSPALGTPRTLWVHLPSNYSPADSQRYPVIYLLDGQVHFNYVSAMVEYLSSYDVNRMPKAIVVGIVHPDRGADLNIKHALRADGKPDTAVLENTGAARFLKFMKTEVIPKIDQQYKTVPYRILVGHSLAGLFAFYAKQKIPDLFQATVLLSPAIGGIDTVLTARFATLLRQRPTSKEKFFVAIGHEDTRQVRALTKVLETSAPKTMQWDYRQYPDENHFSMTFKGIYDGLKFIYRNWFFDYYGDLPLTYQEVEQRFNHLSAEYGYPLFPPEEFINNIGYKQLRTGHTDEAIRLFRYNVEHFPHSYNAYDSMGEAYMIKGDTLNAIENYEKSLQLNPDNEDGRNNLMKLKKH</sequence>
<feature type="signal peptide" evidence="2">
    <location>
        <begin position="1"/>
        <end position="19"/>
    </location>
</feature>
<keyword evidence="1" id="KW-0802">TPR repeat</keyword>
<dbReference type="InterPro" id="IPR019734">
    <property type="entry name" value="TPR_rpt"/>
</dbReference>
<gene>
    <name evidence="3" type="ORF">ICL07_21880</name>
</gene>
<accession>A0ABR7TVP1</accession>
<organism evidence="3 4">
    <name type="scientific">Chitinophaga qingshengii</name>
    <dbReference type="NCBI Taxonomy" id="1569794"/>
    <lineage>
        <taxon>Bacteria</taxon>
        <taxon>Pseudomonadati</taxon>
        <taxon>Bacteroidota</taxon>
        <taxon>Chitinophagia</taxon>
        <taxon>Chitinophagales</taxon>
        <taxon>Chitinophagaceae</taxon>
        <taxon>Chitinophaga</taxon>
    </lineage>
</organism>
<name>A0ABR7TVP1_9BACT</name>
<dbReference type="PROSITE" id="PS50293">
    <property type="entry name" value="TPR_REGION"/>
    <property type="match status" value="1"/>
</dbReference>
<keyword evidence="4" id="KW-1185">Reference proteome</keyword>
<comment type="caution">
    <text evidence="3">The sequence shown here is derived from an EMBL/GenBank/DDBJ whole genome shotgun (WGS) entry which is preliminary data.</text>
</comment>
<dbReference type="RefSeq" id="WP_188090180.1">
    <property type="nucleotide sequence ID" value="NZ_JACVFC010000003.1"/>
</dbReference>
<dbReference type="Gene3D" id="1.25.40.10">
    <property type="entry name" value="Tetratricopeptide repeat domain"/>
    <property type="match status" value="1"/>
</dbReference>
<dbReference type="InterPro" id="IPR011990">
    <property type="entry name" value="TPR-like_helical_dom_sf"/>
</dbReference>
<dbReference type="InterPro" id="IPR029058">
    <property type="entry name" value="AB_hydrolase_fold"/>
</dbReference>
<reference evidence="3 4" key="1">
    <citation type="submission" date="2020-09" db="EMBL/GenBank/DDBJ databases">
        <title>Genome sequences of type strains of Chitinophaga qingshengii and Chitinophaga varians.</title>
        <authorList>
            <person name="Kittiwongwattana C."/>
        </authorList>
    </citation>
    <scope>NUCLEOTIDE SEQUENCE [LARGE SCALE GENOMIC DNA]</scope>
    <source>
        <strain evidence="3 4">JCM 30026</strain>
    </source>
</reference>
<evidence type="ECO:0000313" key="4">
    <source>
        <dbReference type="Proteomes" id="UP000659124"/>
    </source>
</evidence>
<feature type="chain" id="PRO_5046113533" evidence="2">
    <location>
        <begin position="20"/>
        <end position="385"/>
    </location>
</feature>
<proteinExistence type="predicted"/>
<keyword evidence="2" id="KW-0732">Signal</keyword>
<feature type="repeat" description="TPR" evidence="1">
    <location>
        <begin position="339"/>
        <end position="372"/>
    </location>
</feature>
<dbReference type="Pfam" id="PF00756">
    <property type="entry name" value="Esterase"/>
    <property type="match status" value="1"/>
</dbReference>
<dbReference type="PANTHER" id="PTHR48098:SF6">
    <property type="entry name" value="FERRI-BACILLIBACTIN ESTERASE BESA"/>
    <property type="match status" value="1"/>
</dbReference>
<dbReference type="InterPro" id="IPR050583">
    <property type="entry name" value="Mycobacterial_A85_antigen"/>
</dbReference>
<evidence type="ECO:0000256" key="2">
    <source>
        <dbReference type="SAM" id="SignalP"/>
    </source>
</evidence>
<dbReference type="SMART" id="SM00028">
    <property type="entry name" value="TPR"/>
    <property type="match status" value="2"/>
</dbReference>
<dbReference type="PROSITE" id="PS50005">
    <property type="entry name" value="TPR"/>
    <property type="match status" value="1"/>
</dbReference>
<dbReference type="Gene3D" id="3.40.50.1820">
    <property type="entry name" value="alpha/beta hydrolase"/>
    <property type="match status" value="1"/>
</dbReference>